<dbReference type="EMBL" id="ABCS01000001">
    <property type="protein sequence ID" value="EDM81897.1"/>
    <property type="molecule type" value="Genomic_DNA"/>
</dbReference>
<keyword evidence="1 2" id="KW-0129">CBS domain</keyword>
<evidence type="ECO:0000313" key="4">
    <source>
        <dbReference type="EMBL" id="EDM81897.1"/>
    </source>
</evidence>
<name>A6FX73_9BACT</name>
<reference evidence="4 5" key="1">
    <citation type="submission" date="2007-06" db="EMBL/GenBank/DDBJ databases">
        <authorList>
            <person name="Shimkets L."/>
            <person name="Ferriera S."/>
            <person name="Johnson J."/>
            <person name="Kravitz S."/>
            <person name="Beeson K."/>
            <person name="Sutton G."/>
            <person name="Rogers Y.-H."/>
            <person name="Friedman R."/>
            <person name="Frazier M."/>
            <person name="Venter J.C."/>
        </authorList>
    </citation>
    <scope>NUCLEOTIDE SEQUENCE [LARGE SCALE GENOMIC DNA]</scope>
    <source>
        <strain evidence="4 5">SIR-1</strain>
    </source>
</reference>
<evidence type="ECO:0000259" key="3">
    <source>
        <dbReference type="PROSITE" id="PS51371"/>
    </source>
</evidence>
<feature type="domain" description="CBS" evidence="3">
    <location>
        <begin position="18"/>
        <end position="74"/>
    </location>
</feature>
<dbReference type="SUPFAM" id="SSF54631">
    <property type="entry name" value="CBS-domain pair"/>
    <property type="match status" value="1"/>
</dbReference>
<dbReference type="InterPro" id="IPR051257">
    <property type="entry name" value="Diverse_CBS-Domain"/>
</dbReference>
<dbReference type="PANTHER" id="PTHR43080">
    <property type="entry name" value="CBS DOMAIN-CONTAINING PROTEIN CBSX3, MITOCHONDRIAL"/>
    <property type="match status" value="1"/>
</dbReference>
<dbReference type="PROSITE" id="PS51371">
    <property type="entry name" value="CBS"/>
    <property type="match status" value="2"/>
</dbReference>
<comment type="caution">
    <text evidence="4">The sequence shown here is derived from an EMBL/GenBank/DDBJ whole genome shotgun (WGS) entry which is preliminary data.</text>
</comment>
<dbReference type="eggNOG" id="COG0517">
    <property type="taxonomic scope" value="Bacteria"/>
</dbReference>
<dbReference type="Gene3D" id="3.10.580.10">
    <property type="entry name" value="CBS-domain"/>
    <property type="match status" value="2"/>
</dbReference>
<dbReference type="Proteomes" id="UP000005801">
    <property type="component" value="Unassembled WGS sequence"/>
</dbReference>
<dbReference type="InterPro" id="IPR000644">
    <property type="entry name" value="CBS_dom"/>
</dbReference>
<dbReference type="OrthoDB" id="9780653at2"/>
<evidence type="ECO:0000256" key="2">
    <source>
        <dbReference type="PROSITE-ProRule" id="PRU00703"/>
    </source>
</evidence>
<dbReference type="AlphaFoldDB" id="A6FX73"/>
<dbReference type="SMART" id="SM00116">
    <property type="entry name" value="CBS"/>
    <property type="match status" value="2"/>
</dbReference>
<proteinExistence type="predicted"/>
<evidence type="ECO:0000313" key="5">
    <source>
        <dbReference type="Proteomes" id="UP000005801"/>
    </source>
</evidence>
<keyword evidence="5" id="KW-1185">Reference proteome</keyword>
<protein>
    <submittedName>
        <fullName evidence="4">Putative transcriptional regulator, XRE family protein</fullName>
    </submittedName>
</protein>
<dbReference type="RefSeq" id="WP_006969072.1">
    <property type="nucleotide sequence ID" value="NZ_ABCS01000001.1"/>
</dbReference>
<dbReference type="Pfam" id="PF00571">
    <property type="entry name" value="CBS"/>
    <property type="match status" value="2"/>
</dbReference>
<gene>
    <name evidence="4" type="ORF">PPSIR1_05503</name>
</gene>
<feature type="domain" description="CBS" evidence="3">
    <location>
        <begin position="83"/>
        <end position="140"/>
    </location>
</feature>
<evidence type="ECO:0000256" key="1">
    <source>
        <dbReference type="ARBA" id="ARBA00023122"/>
    </source>
</evidence>
<dbReference type="InterPro" id="IPR046342">
    <property type="entry name" value="CBS_dom_sf"/>
</dbReference>
<organism evidence="4 5">
    <name type="scientific">Plesiocystis pacifica SIR-1</name>
    <dbReference type="NCBI Taxonomy" id="391625"/>
    <lineage>
        <taxon>Bacteria</taxon>
        <taxon>Pseudomonadati</taxon>
        <taxon>Myxococcota</taxon>
        <taxon>Polyangia</taxon>
        <taxon>Nannocystales</taxon>
        <taxon>Nannocystaceae</taxon>
        <taxon>Plesiocystis</taxon>
    </lineage>
</organism>
<dbReference type="PANTHER" id="PTHR43080:SF2">
    <property type="entry name" value="CBS DOMAIN-CONTAINING PROTEIN"/>
    <property type="match status" value="1"/>
</dbReference>
<accession>A6FX73</accession>
<dbReference type="STRING" id="391625.PPSIR1_05503"/>
<sequence>MTATVIEQYDRRLVGAWMSTDPFTVGDDQSLADARKRMHAHGVRHLAVLHGGHLVGVISSRDIATVESLPDVDLELVTVRDAMAEEPWTVTAERPLAEVAAAMAEQRIGTAMIVDTEGSDTVVGVFTTTDGLRALASFAG</sequence>